<protein>
    <submittedName>
        <fullName evidence="1">Uncharacterized protein</fullName>
    </submittedName>
</protein>
<comment type="caution">
    <text evidence="1">The sequence shown here is derived from an EMBL/GenBank/DDBJ whole genome shotgun (WGS) entry which is preliminary data.</text>
</comment>
<gene>
    <name evidence="1" type="ORF">GCK32_022397</name>
</gene>
<name>A0AAN8EXL1_TRICO</name>
<organism evidence="1 2">
    <name type="scientific">Trichostrongylus colubriformis</name>
    <name type="common">Black scour worm</name>
    <dbReference type="NCBI Taxonomy" id="6319"/>
    <lineage>
        <taxon>Eukaryota</taxon>
        <taxon>Metazoa</taxon>
        <taxon>Ecdysozoa</taxon>
        <taxon>Nematoda</taxon>
        <taxon>Chromadorea</taxon>
        <taxon>Rhabditida</taxon>
        <taxon>Rhabditina</taxon>
        <taxon>Rhabditomorpha</taxon>
        <taxon>Strongyloidea</taxon>
        <taxon>Trichostrongylidae</taxon>
        <taxon>Trichostrongylus</taxon>
    </lineage>
</organism>
<evidence type="ECO:0000313" key="1">
    <source>
        <dbReference type="EMBL" id="KAK5965379.1"/>
    </source>
</evidence>
<keyword evidence="2" id="KW-1185">Reference proteome</keyword>
<accession>A0AAN8EXL1</accession>
<sequence>MEDMMEEQPEGTVSIDSCAFPFDIIGQGLEDIKASLGQLPDFVNEELKEHKVSARYKDKHREAVEREVGKVVRKLEKLALSCKLTKVMSAKIIEVLDARGIVAEDEWEQYIDTIEKDGEVLSAVCEVLRTDTLQVVEVAKGLVATVEDGAKGERERRGMGSSEVDWSALRAQMETLCGYLLGGSKRTTRSEFCHGHD</sequence>
<dbReference type="Proteomes" id="UP001331761">
    <property type="component" value="Unassembled WGS sequence"/>
</dbReference>
<evidence type="ECO:0000313" key="2">
    <source>
        <dbReference type="Proteomes" id="UP001331761"/>
    </source>
</evidence>
<dbReference type="AlphaFoldDB" id="A0AAN8EXL1"/>
<reference evidence="1 2" key="1">
    <citation type="submission" date="2019-10" db="EMBL/GenBank/DDBJ databases">
        <title>Assembly and Annotation for the nematode Trichostrongylus colubriformis.</title>
        <authorList>
            <person name="Martin J."/>
        </authorList>
    </citation>
    <scope>NUCLEOTIDE SEQUENCE [LARGE SCALE GENOMIC DNA]</scope>
    <source>
        <strain evidence="1">G859</strain>
        <tissue evidence="1">Whole worm</tissue>
    </source>
</reference>
<proteinExistence type="predicted"/>
<dbReference type="EMBL" id="WIXE01024692">
    <property type="protein sequence ID" value="KAK5965379.1"/>
    <property type="molecule type" value="Genomic_DNA"/>
</dbReference>